<dbReference type="GO" id="GO:0003677">
    <property type="term" value="F:DNA binding"/>
    <property type="evidence" value="ECO:0007669"/>
    <property type="project" value="InterPro"/>
</dbReference>
<dbReference type="AlphaFoldDB" id="C8VVH9"/>
<feature type="binding site" evidence="9">
    <location>
        <begin position="264"/>
        <end position="271"/>
    </location>
    <ligand>
        <name>ATP</name>
        <dbReference type="ChEBI" id="CHEBI:30616"/>
    </ligand>
</feature>
<keyword evidence="1 9" id="KW-0547">Nucleotide-binding</keyword>
<dbReference type="EC" id="5.6.2.4" evidence="7"/>
<keyword evidence="5" id="KW-0413">Isomerase</keyword>
<keyword evidence="12" id="KW-1185">Reference proteome</keyword>
<evidence type="ECO:0000256" key="6">
    <source>
        <dbReference type="ARBA" id="ARBA00034617"/>
    </source>
</evidence>
<name>C8VVH9_DESAS</name>
<evidence type="ECO:0000256" key="4">
    <source>
        <dbReference type="ARBA" id="ARBA00022840"/>
    </source>
</evidence>
<dbReference type="eggNOG" id="COG0210">
    <property type="taxonomic scope" value="Bacteria"/>
</dbReference>
<organism evidence="11 12">
    <name type="scientific">Desulfofarcimen acetoxidans (strain ATCC 49208 / DSM 771 / KCTC 5769 / VKM B-1644 / 5575)</name>
    <name type="common">Desulfotomaculum acetoxidans</name>
    <dbReference type="NCBI Taxonomy" id="485916"/>
    <lineage>
        <taxon>Bacteria</taxon>
        <taxon>Bacillati</taxon>
        <taxon>Bacillota</taxon>
        <taxon>Clostridia</taxon>
        <taxon>Eubacteriales</taxon>
        <taxon>Peptococcaceae</taxon>
        <taxon>Desulfofarcimen</taxon>
    </lineage>
</organism>
<dbReference type="Pfam" id="PF13361">
    <property type="entry name" value="UvrD_C"/>
    <property type="match status" value="1"/>
</dbReference>
<keyword evidence="4 9" id="KW-0067">ATP-binding</keyword>
<dbReference type="GO" id="GO:0005524">
    <property type="term" value="F:ATP binding"/>
    <property type="evidence" value="ECO:0007669"/>
    <property type="project" value="UniProtKB-UniRule"/>
</dbReference>
<dbReference type="STRING" id="485916.Dtox_1419"/>
<dbReference type="InterPro" id="IPR014017">
    <property type="entry name" value="DNA_helicase_UvrD-like_C"/>
</dbReference>
<dbReference type="HOGENOM" id="CLU_023846_0_0_9"/>
<reference evidence="11 12" key="1">
    <citation type="journal article" date="2009" name="Stand. Genomic Sci.">
        <title>Complete genome sequence of Desulfotomaculum acetoxidans type strain (5575).</title>
        <authorList>
            <person name="Spring S."/>
            <person name="Lapidus A."/>
            <person name="Schroder M."/>
            <person name="Gleim D."/>
            <person name="Sims D."/>
            <person name="Meincke L."/>
            <person name="Glavina Del Rio T."/>
            <person name="Tice H."/>
            <person name="Copeland A."/>
            <person name="Cheng J.F."/>
            <person name="Lucas S."/>
            <person name="Chen F."/>
            <person name="Nolan M."/>
            <person name="Bruce D."/>
            <person name="Goodwin L."/>
            <person name="Pitluck S."/>
            <person name="Ivanova N."/>
            <person name="Mavromatis K."/>
            <person name="Mikhailova N."/>
            <person name="Pati A."/>
            <person name="Chen A."/>
            <person name="Palaniappan K."/>
            <person name="Land M."/>
            <person name="Hauser L."/>
            <person name="Chang Y.J."/>
            <person name="Jeffries C.D."/>
            <person name="Chain P."/>
            <person name="Saunders E."/>
            <person name="Brettin T."/>
            <person name="Detter J.C."/>
            <person name="Goker M."/>
            <person name="Bristow J."/>
            <person name="Eisen J.A."/>
            <person name="Markowitz V."/>
            <person name="Hugenholtz P."/>
            <person name="Kyrpides N.C."/>
            <person name="Klenk H.P."/>
            <person name="Han C."/>
        </authorList>
    </citation>
    <scope>NUCLEOTIDE SEQUENCE [LARGE SCALE GENOMIC DNA]</scope>
    <source>
        <strain evidence="12">ATCC 49208 / DSM 771 / VKM B-1644</strain>
    </source>
</reference>
<dbReference type="Gene3D" id="3.30.2310.20">
    <property type="entry name" value="RelE-like"/>
    <property type="match status" value="1"/>
</dbReference>
<dbReference type="PANTHER" id="PTHR11070">
    <property type="entry name" value="UVRD / RECB / PCRA DNA HELICASE FAMILY MEMBER"/>
    <property type="match status" value="1"/>
</dbReference>
<gene>
    <name evidence="11" type="ordered locus">Dtox_1419</name>
</gene>
<dbReference type="PANTHER" id="PTHR11070:SF45">
    <property type="entry name" value="DNA 3'-5' HELICASE"/>
    <property type="match status" value="1"/>
</dbReference>
<dbReference type="GO" id="GO:0043138">
    <property type="term" value="F:3'-5' DNA helicase activity"/>
    <property type="evidence" value="ECO:0007669"/>
    <property type="project" value="UniProtKB-EC"/>
</dbReference>
<feature type="domain" description="UvrD-like helicase ATP-binding" evidence="10">
    <location>
        <begin position="243"/>
        <end position="520"/>
    </location>
</feature>
<dbReference type="KEGG" id="dae:Dtox_1419"/>
<dbReference type="EMBL" id="CP001720">
    <property type="protein sequence ID" value="ACV62294.1"/>
    <property type="molecule type" value="Genomic_DNA"/>
</dbReference>
<dbReference type="InterPro" id="IPR027417">
    <property type="entry name" value="P-loop_NTPase"/>
</dbReference>
<accession>C8VVH9</accession>
<dbReference type="Proteomes" id="UP000002217">
    <property type="component" value="Chromosome"/>
</dbReference>
<evidence type="ECO:0000256" key="7">
    <source>
        <dbReference type="ARBA" id="ARBA00034808"/>
    </source>
</evidence>
<comment type="catalytic activity">
    <reaction evidence="6">
        <text>Couples ATP hydrolysis with the unwinding of duplex DNA by translocating in the 3'-5' direction.</text>
        <dbReference type="EC" id="5.6.2.4"/>
    </reaction>
</comment>
<evidence type="ECO:0000313" key="11">
    <source>
        <dbReference type="EMBL" id="ACV62294.1"/>
    </source>
</evidence>
<dbReference type="SUPFAM" id="SSF52540">
    <property type="entry name" value="P-loop containing nucleoside triphosphate hydrolases"/>
    <property type="match status" value="1"/>
</dbReference>
<evidence type="ECO:0000256" key="8">
    <source>
        <dbReference type="ARBA" id="ARBA00048988"/>
    </source>
</evidence>
<dbReference type="GO" id="GO:0016887">
    <property type="term" value="F:ATP hydrolysis activity"/>
    <property type="evidence" value="ECO:0007669"/>
    <property type="project" value="RHEA"/>
</dbReference>
<dbReference type="GO" id="GO:0005829">
    <property type="term" value="C:cytosol"/>
    <property type="evidence" value="ECO:0007669"/>
    <property type="project" value="TreeGrafter"/>
</dbReference>
<evidence type="ECO:0000256" key="5">
    <source>
        <dbReference type="ARBA" id="ARBA00023235"/>
    </source>
</evidence>
<evidence type="ECO:0000256" key="3">
    <source>
        <dbReference type="ARBA" id="ARBA00022806"/>
    </source>
</evidence>
<dbReference type="Pfam" id="PF00580">
    <property type="entry name" value="UvrD-helicase"/>
    <property type="match status" value="1"/>
</dbReference>
<protein>
    <recommendedName>
        <fullName evidence="7">DNA 3'-5' helicase</fullName>
        <ecNumber evidence="7">5.6.2.4</ecNumber>
    </recommendedName>
</protein>
<evidence type="ECO:0000256" key="2">
    <source>
        <dbReference type="ARBA" id="ARBA00022801"/>
    </source>
</evidence>
<dbReference type="SUPFAM" id="SSF143011">
    <property type="entry name" value="RelE-like"/>
    <property type="match status" value="1"/>
</dbReference>
<dbReference type="Gene3D" id="3.40.50.300">
    <property type="entry name" value="P-loop containing nucleotide triphosphate hydrolases"/>
    <property type="match status" value="2"/>
</dbReference>
<dbReference type="RefSeq" id="WP_015757009.1">
    <property type="nucleotide sequence ID" value="NC_013216.1"/>
</dbReference>
<dbReference type="GO" id="GO:0000725">
    <property type="term" value="P:recombinational repair"/>
    <property type="evidence" value="ECO:0007669"/>
    <property type="project" value="TreeGrafter"/>
</dbReference>
<dbReference type="PROSITE" id="PS51198">
    <property type="entry name" value="UVRD_HELICASE_ATP_BIND"/>
    <property type="match status" value="1"/>
</dbReference>
<keyword evidence="3 9" id="KW-0347">Helicase</keyword>
<evidence type="ECO:0000256" key="1">
    <source>
        <dbReference type="ARBA" id="ARBA00022741"/>
    </source>
</evidence>
<comment type="catalytic activity">
    <reaction evidence="8">
        <text>ATP + H2O = ADP + phosphate + H(+)</text>
        <dbReference type="Rhea" id="RHEA:13065"/>
        <dbReference type="ChEBI" id="CHEBI:15377"/>
        <dbReference type="ChEBI" id="CHEBI:15378"/>
        <dbReference type="ChEBI" id="CHEBI:30616"/>
        <dbReference type="ChEBI" id="CHEBI:43474"/>
        <dbReference type="ChEBI" id="CHEBI:456216"/>
        <dbReference type="EC" id="5.6.2.4"/>
    </reaction>
</comment>
<evidence type="ECO:0000256" key="9">
    <source>
        <dbReference type="PROSITE-ProRule" id="PRU00560"/>
    </source>
</evidence>
<dbReference type="InterPro" id="IPR014016">
    <property type="entry name" value="UvrD-like_ATP-bd"/>
</dbReference>
<dbReference type="InterPro" id="IPR000212">
    <property type="entry name" value="DNA_helicase_UvrD/REP"/>
</dbReference>
<dbReference type="InterPro" id="IPR035093">
    <property type="entry name" value="RelE/ParE_toxin_dom_sf"/>
</dbReference>
<sequence length="706" mass="80031">MSNRITVAIAADFLSCFSRIPRKEQDKVAEFINKFRTNPTSSGINYEKIKGARDPDFRSVRISGSYRGIIKKPEQGNVYLLLWVDTHDEAYAWAERKKCKINPETGSIQVYDVWDSPQETGQAAGEVRQPGLFSGISDRHLLKLGVPKELLPLVKSLRNGEELEETAGRLPQEAFEALFFLSCGYSLEEVLQSQETEADKQVDENDFLAALADLNSQRRFMVVEEDEELHAMLKAPLEKWRVFLHPAQRKLVEQNWNGPVRVLGGAGTGKTVAAIHRARYLAENVYTGSKDRILFTTFTRNLAADIKDQLRRICSPGTMARIEVVNLDRWVAGFLKQNGIAATLLVNGEEARSYWRKALTMAPVELGFSDEFYLEEWESVIQPQEVSSREEYLKASRLGRGTRVDRKVRAAIWPVFEEYRLLLQSAGKREPADAMRDARILIERGYQIPEYKAVIVDEAQDMSVQAMRLLRAVAGEERENDLFIVGDAHQRIYRHKVVLSKCGINVRGRSRKLRINYRTTDEIRKWSVAILNDLPIDDLDGELDDQKGYKSLLHGHPPVIRVFASEDEEIGFIVNYLQHLGQENWRDTCLVVRTGKLLEAYKGLLEAAGLPVFQINPHNSDDRAAEGIRLATMHRVKGLEFEFMILASVNDNVVPLPVSGAVSGDQVVREEHEIRERALLYVAATRAKREVVITCCGKPSPFILLI</sequence>
<proteinExistence type="predicted"/>
<evidence type="ECO:0000313" key="12">
    <source>
        <dbReference type="Proteomes" id="UP000002217"/>
    </source>
</evidence>
<evidence type="ECO:0000259" key="10">
    <source>
        <dbReference type="PROSITE" id="PS51198"/>
    </source>
</evidence>
<keyword evidence="2 9" id="KW-0378">Hydrolase</keyword>